<accession>M3DCM2</accession>
<dbReference type="GeneID" id="27897731"/>
<reference evidence="2 3" key="1">
    <citation type="journal article" date="2012" name="PLoS Pathog.">
        <title>Diverse lifestyles and strategies of plant pathogenesis encoded in the genomes of eighteen Dothideomycetes fungi.</title>
        <authorList>
            <person name="Ohm R.A."/>
            <person name="Feau N."/>
            <person name="Henrissat B."/>
            <person name="Schoch C.L."/>
            <person name="Horwitz B.A."/>
            <person name="Barry K.W."/>
            <person name="Condon B.J."/>
            <person name="Copeland A.C."/>
            <person name="Dhillon B."/>
            <person name="Glaser F."/>
            <person name="Hesse C.N."/>
            <person name="Kosti I."/>
            <person name="LaButti K."/>
            <person name="Lindquist E.A."/>
            <person name="Lucas S."/>
            <person name="Salamov A.A."/>
            <person name="Bradshaw R.E."/>
            <person name="Ciuffetti L."/>
            <person name="Hamelin R.C."/>
            <person name="Kema G.H.J."/>
            <person name="Lawrence C."/>
            <person name="Scott J.A."/>
            <person name="Spatafora J.W."/>
            <person name="Turgeon B.G."/>
            <person name="de Wit P.J.G.M."/>
            <person name="Zhong S."/>
            <person name="Goodwin S.B."/>
            <person name="Grigoriev I.V."/>
        </authorList>
    </citation>
    <scope>NUCLEOTIDE SEQUENCE [LARGE SCALE GENOMIC DNA]</scope>
    <source>
        <strain evidence="2 3">SO2202</strain>
    </source>
</reference>
<name>M3DCM2_SPHMS</name>
<feature type="signal peptide" evidence="1">
    <location>
        <begin position="1"/>
        <end position="20"/>
    </location>
</feature>
<organism evidence="2 3">
    <name type="scientific">Sphaerulina musiva (strain SO2202)</name>
    <name type="common">Poplar stem canker fungus</name>
    <name type="synonym">Septoria musiva</name>
    <dbReference type="NCBI Taxonomy" id="692275"/>
    <lineage>
        <taxon>Eukaryota</taxon>
        <taxon>Fungi</taxon>
        <taxon>Dikarya</taxon>
        <taxon>Ascomycota</taxon>
        <taxon>Pezizomycotina</taxon>
        <taxon>Dothideomycetes</taxon>
        <taxon>Dothideomycetidae</taxon>
        <taxon>Mycosphaerellales</taxon>
        <taxon>Mycosphaerellaceae</taxon>
        <taxon>Sphaerulina</taxon>
    </lineage>
</organism>
<dbReference type="EMBL" id="KB456261">
    <property type="protein sequence ID" value="EMF15564.1"/>
    <property type="molecule type" value="Genomic_DNA"/>
</dbReference>
<dbReference type="HOGENOM" id="CLU_1038878_0_0_1"/>
<evidence type="ECO:0008006" key="4">
    <source>
        <dbReference type="Google" id="ProtNLM"/>
    </source>
</evidence>
<evidence type="ECO:0000313" key="2">
    <source>
        <dbReference type="EMBL" id="EMF15564.1"/>
    </source>
</evidence>
<proteinExistence type="predicted"/>
<protein>
    <recommendedName>
        <fullName evidence="4">WAP domain-containing protein</fullName>
    </recommendedName>
</protein>
<feature type="chain" id="PRO_5004032988" description="WAP domain-containing protein" evidence="1">
    <location>
        <begin position="21"/>
        <end position="268"/>
    </location>
</feature>
<dbReference type="RefSeq" id="XP_016763685.1">
    <property type="nucleotide sequence ID" value="XM_016900594.1"/>
</dbReference>
<gene>
    <name evidence="2" type="ORF">SEPMUDRAFT_105807</name>
</gene>
<dbReference type="AlphaFoldDB" id="M3DCM2"/>
<dbReference type="Proteomes" id="UP000016931">
    <property type="component" value="Unassembled WGS sequence"/>
</dbReference>
<evidence type="ECO:0000313" key="3">
    <source>
        <dbReference type="Proteomes" id="UP000016931"/>
    </source>
</evidence>
<evidence type="ECO:0000256" key="1">
    <source>
        <dbReference type="SAM" id="SignalP"/>
    </source>
</evidence>
<sequence>MRTTFLTITTLAYLALFCQAMSPARPRGHGQPKSPPDIPDILCCSKVPSCNNDPKCCLTNARAGEACKKPMLGKTWYVGTREQYHNIICPPPRCELHSSCSPLYSIWRFAKALALAQPIRQEEATNPNLDLNAALRYRDVTIIQTVALKAEKSTIRNLVASYDWVFLKLGSQECMPRPACEYLERGLGTIWTIDRDYVGKSYRGTLYPLRIYGLECEKGERERKRSLNIISIDSPSVRIAPKSSLQNHSHLAGRACMTNRQTVRTRQA</sequence>
<keyword evidence="3" id="KW-1185">Reference proteome</keyword>
<keyword evidence="1" id="KW-0732">Signal</keyword>